<dbReference type="Proteomes" id="UP000322553">
    <property type="component" value="Chromosome"/>
</dbReference>
<reference evidence="1 2" key="1">
    <citation type="submission" date="2019-08" db="EMBL/GenBank/DDBJ databases">
        <title>Complete genome sequence of Kushneria sp. YCWA18, a halophilic phosphate-solubilizing bacterium isolated from Daqiao saltern in China.</title>
        <authorList>
            <person name="Du G.-X."/>
            <person name="Qu L.-Y."/>
        </authorList>
    </citation>
    <scope>NUCLEOTIDE SEQUENCE [LARGE SCALE GENOMIC DNA]</scope>
    <source>
        <strain evidence="1 2">YCWA18</strain>
    </source>
</reference>
<gene>
    <name evidence="1" type="ORF">FY550_00535</name>
</gene>
<dbReference type="AlphaFoldDB" id="A0A1S1NMG2"/>
<dbReference type="RefSeq" id="WP_070980558.1">
    <property type="nucleotide sequence ID" value="NZ_CP043420.1"/>
</dbReference>
<dbReference type="EMBL" id="CP043420">
    <property type="protein sequence ID" value="QEL09760.1"/>
    <property type="molecule type" value="Genomic_DNA"/>
</dbReference>
<evidence type="ECO:0000313" key="1">
    <source>
        <dbReference type="EMBL" id="QEL09760.1"/>
    </source>
</evidence>
<evidence type="ECO:0000313" key="2">
    <source>
        <dbReference type="Proteomes" id="UP000322553"/>
    </source>
</evidence>
<sequence length="178" mass="19113">MTPIRWLALLLLSCWLTGCALFGNSAPLESRSPVVSLGQSAARQVLDADDWAVPPYRRIILVAPPTVDASLPIEADRLRETLIRTLLAHADGPQILAWQPADGTPSLADNQRILSTRLTAPSPALHLSDRTLYPYRLTLSLTSPTAVSAGWEQHIDGAFDADALLSSIKASRADGATP</sequence>
<organism evidence="1 2">
    <name type="scientific">Kushneria phosphatilytica</name>
    <dbReference type="NCBI Taxonomy" id="657387"/>
    <lineage>
        <taxon>Bacteria</taxon>
        <taxon>Pseudomonadati</taxon>
        <taxon>Pseudomonadota</taxon>
        <taxon>Gammaproteobacteria</taxon>
        <taxon>Oceanospirillales</taxon>
        <taxon>Halomonadaceae</taxon>
        <taxon>Kushneria</taxon>
    </lineage>
</organism>
<keyword evidence="2" id="KW-1185">Reference proteome</keyword>
<name>A0A1S1NMG2_9GAMM</name>
<dbReference type="PROSITE" id="PS51257">
    <property type="entry name" value="PROKAR_LIPOPROTEIN"/>
    <property type="match status" value="1"/>
</dbReference>
<accession>A0A1S1NMG2</accession>
<dbReference type="OrthoDB" id="6183111at2"/>
<proteinExistence type="predicted"/>
<dbReference type="STRING" id="657387.BH688_13560"/>
<dbReference type="KEGG" id="kuy:FY550_00535"/>
<protein>
    <submittedName>
        <fullName evidence="1">Uncharacterized protein</fullName>
    </submittedName>
</protein>